<evidence type="ECO:0000313" key="2">
    <source>
        <dbReference type="Proteomes" id="UP000053660"/>
    </source>
</evidence>
<evidence type="ECO:0008006" key="3">
    <source>
        <dbReference type="Google" id="ProtNLM"/>
    </source>
</evidence>
<dbReference type="PANTHER" id="PTHR47331">
    <property type="entry name" value="PHD-TYPE DOMAIN-CONTAINING PROTEIN"/>
    <property type="match status" value="1"/>
</dbReference>
<dbReference type="InterPro" id="IPR008042">
    <property type="entry name" value="Retrotrans_Pao"/>
</dbReference>
<dbReference type="AlphaFoldDB" id="A0A0B1S5N3"/>
<dbReference type="OrthoDB" id="5877161at2759"/>
<proteinExistence type="predicted"/>
<reference evidence="1 2" key="1">
    <citation type="submission" date="2014-03" db="EMBL/GenBank/DDBJ databases">
        <title>Draft genome of the hookworm Oesophagostomum dentatum.</title>
        <authorList>
            <person name="Mitreva M."/>
        </authorList>
    </citation>
    <scope>NUCLEOTIDE SEQUENCE [LARGE SCALE GENOMIC DNA]</scope>
    <source>
        <strain evidence="1 2">OD-Hann</strain>
    </source>
</reference>
<protein>
    <recommendedName>
        <fullName evidence="3">Pao retrotransposon peptidase</fullName>
    </recommendedName>
</protein>
<name>A0A0B1S5N3_OESDE</name>
<gene>
    <name evidence="1" type="ORF">OESDEN_21189</name>
</gene>
<sequence>MLESKPALLNEYNKTFNDQLEKAGTIMFHLENYVQNKKLAKEIQKNIYVDNLVLSAETPEEAYSKATQARQIFQDMEMNLREFLCNSTVVQTQFPLGVAATKTTQKILGITWSAKDDVLSISCEFEISSNVTKRIVAQKIASIYDPLGWLVPLLIRAKMFQQKLWVDGYDWDETLPTEVMQQWEGIMNDIHGFRHSFPRLLLNSPNQYHLAVFADSSAKAMADLKRDRVEVLFGYIATNENPADAGTRGLSKNEIDHHFWWTGPEILRQPVSQWENSMFSITKEDEDDTACENVFVNSLIVHDIEEDLLDLQRYSTYRKAIRVLVYVLRFITNLINSLSSHTKTKLIKDLPELSKISPKSNIILGAETQTARVILLKNHQKAFLTPEYRKSMEHTLRLFLDSEGLWRTKGRLGNALNYDANNPIFVVPHTELSGKIIGEAHDNTTGSPNSDSKFENLCIVVCNADDSMDYPMPTQIQQTCQKDE</sequence>
<accession>A0A0B1S5N3</accession>
<organism evidence="1 2">
    <name type="scientific">Oesophagostomum dentatum</name>
    <name type="common">Nodular worm</name>
    <dbReference type="NCBI Taxonomy" id="61180"/>
    <lineage>
        <taxon>Eukaryota</taxon>
        <taxon>Metazoa</taxon>
        <taxon>Ecdysozoa</taxon>
        <taxon>Nematoda</taxon>
        <taxon>Chromadorea</taxon>
        <taxon>Rhabditida</taxon>
        <taxon>Rhabditina</taxon>
        <taxon>Rhabditomorpha</taxon>
        <taxon>Strongyloidea</taxon>
        <taxon>Strongylidae</taxon>
        <taxon>Oesophagostomum</taxon>
    </lineage>
</organism>
<dbReference type="Pfam" id="PF05380">
    <property type="entry name" value="Peptidase_A17"/>
    <property type="match status" value="1"/>
</dbReference>
<dbReference type="EMBL" id="KN606553">
    <property type="protein sequence ID" value="KHJ79171.1"/>
    <property type="molecule type" value="Genomic_DNA"/>
</dbReference>
<evidence type="ECO:0000313" key="1">
    <source>
        <dbReference type="EMBL" id="KHJ79171.1"/>
    </source>
</evidence>
<keyword evidence="2" id="KW-1185">Reference proteome</keyword>
<dbReference type="Proteomes" id="UP000053660">
    <property type="component" value="Unassembled WGS sequence"/>
</dbReference>
<dbReference type="PANTHER" id="PTHR47331:SF8">
    <property type="match status" value="1"/>
</dbReference>